<evidence type="ECO:0000259" key="1">
    <source>
        <dbReference type="PROSITE" id="PS50119"/>
    </source>
</evidence>
<feature type="domain" description="B box-type" evidence="1">
    <location>
        <begin position="17"/>
        <end position="45"/>
    </location>
</feature>
<sequence length="135" mass="15871">MTDMNIDQEQEQEYDHEKCERCEESKIQDVVLYCSQCLENICEDCNNKYPESYDCGDSSQWYCRKCEMEMRVTKCNVCGDETGDAVQVTDENWEYCTGLDKQFCGKCREKREEPPCDDSECEADVCYNAHHEEND</sequence>
<dbReference type="GO" id="GO:0008270">
    <property type="term" value="F:zinc ion binding"/>
    <property type="evidence" value="ECO:0007669"/>
    <property type="project" value="InterPro"/>
</dbReference>
<dbReference type="AlphaFoldDB" id="A0A6C0CKC2"/>
<dbReference type="InterPro" id="IPR000315">
    <property type="entry name" value="Znf_B-box"/>
</dbReference>
<reference evidence="2" key="1">
    <citation type="journal article" date="2020" name="Nature">
        <title>Giant virus diversity and host interactions through global metagenomics.</title>
        <authorList>
            <person name="Schulz F."/>
            <person name="Roux S."/>
            <person name="Paez-Espino D."/>
            <person name="Jungbluth S."/>
            <person name="Walsh D.A."/>
            <person name="Denef V.J."/>
            <person name="McMahon K.D."/>
            <person name="Konstantinidis K.T."/>
            <person name="Eloe-Fadrosh E.A."/>
            <person name="Kyrpides N.C."/>
            <person name="Woyke T."/>
        </authorList>
    </citation>
    <scope>NUCLEOTIDE SEQUENCE</scope>
    <source>
        <strain evidence="2">GVMAG-M-3300021137-6</strain>
    </source>
</reference>
<evidence type="ECO:0000313" key="2">
    <source>
        <dbReference type="EMBL" id="QHT03925.1"/>
    </source>
</evidence>
<dbReference type="PROSITE" id="PS50119">
    <property type="entry name" value="ZF_BBOX"/>
    <property type="match status" value="1"/>
</dbReference>
<name>A0A6C0CKC2_9ZZZZ</name>
<organism evidence="2">
    <name type="scientific">viral metagenome</name>
    <dbReference type="NCBI Taxonomy" id="1070528"/>
    <lineage>
        <taxon>unclassified sequences</taxon>
        <taxon>metagenomes</taxon>
        <taxon>organismal metagenomes</taxon>
    </lineage>
</organism>
<dbReference type="EMBL" id="MN739420">
    <property type="protein sequence ID" value="QHT03925.1"/>
    <property type="molecule type" value="Genomic_DNA"/>
</dbReference>
<protein>
    <recommendedName>
        <fullName evidence="1">B box-type domain-containing protein</fullName>
    </recommendedName>
</protein>
<proteinExistence type="predicted"/>
<accession>A0A6C0CKC2</accession>